<keyword evidence="1" id="KW-1133">Transmembrane helix</keyword>
<keyword evidence="2" id="KW-1185">Reference proteome</keyword>
<sequence length="672" mass="76759">MNRKCLTALSLFLAGKTRRHARIFFCCFLTALLFFVCTSIVPSSSSKCPHSDLLTHAKCTIAWILKLLPEVDVVEGRWGKLRSYATIPSTNGICVTQSQHMDDPEISRLIYVPKPLSCAKENNWVYVKNGYFFIKPEAIARHGRITCNFQPVIFADDLSLTSWLIKGVHSNSSAPTDFMKIACKAKDGENYENYHATVVPKQDVLNRVEQQSPGALPVNVYILAFDSVSRLHFMRKMRESYNYITAVLKGTVLEKYNILGDGTTAAIIPLLTGKTEMELPVTLKTAKNASHVDAYPFIWNEFKKMGYATFYGEDGSKIGTFTYRLKGFKRQPTDHYMRVFYQMTEGSNGYRLCYGSEPQVQVHLDYVKEFLEAYKRKLKFAFQFHSAYSHDDVNMLSLADDTVKNHLKFLHENNHLNNTILVVMSDHGPRFSSIRRTSQGKLEELNPFVSVILPSWFRQAYPDLTYNLQINGKRLATPFDLYATWKSILNFPPPKSGNLNQRGISLFSEIPAVRQCHHADIEPQWCPCLVWKKVSNDTIFAWYAAQQIVHAINKRLKRQQHLCVPLRLHSVIDVQLSQQNNEYISLVESAAYVRGFLGRTFVSRYVTYRLSISTYPGNAVYETTIILDTTTNLLQIDVNLVSRINAYGSKPHCILDIDASLAKWCVCYDKLR</sequence>
<dbReference type="WBParaSite" id="TMUE_3000013009.2">
    <property type="protein sequence ID" value="TMUE_3000013009.2"/>
    <property type="gene ID" value="WBGene00287070"/>
</dbReference>
<dbReference type="WBParaSite" id="TMUE_3000013009.1">
    <property type="protein sequence ID" value="TMUE_3000013009.1"/>
    <property type="gene ID" value="WBGene00287070"/>
</dbReference>
<organism evidence="2 3">
    <name type="scientific">Trichuris muris</name>
    <name type="common">Mouse whipworm</name>
    <dbReference type="NCBI Taxonomy" id="70415"/>
    <lineage>
        <taxon>Eukaryota</taxon>
        <taxon>Metazoa</taxon>
        <taxon>Ecdysozoa</taxon>
        <taxon>Nematoda</taxon>
        <taxon>Enoplea</taxon>
        <taxon>Dorylaimia</taxon>
        <taxon>Trichinellida</taxon>
        <taxon>Trichuridae</taxon>
        <taxon>Trichuris</taxon>
    </lineage>
</organism>
<dbReference type="PANTHER" id="PTHR10974">
    <property type="entry name" value="FI08016P-RELATED"/>
    <property type="match status" value="1"/>
</dbReference>
<reference evidence="3" key="3">
    <citation type="submission" date="2019-12" db="UniProtKB">
        <authorList>
            <consortium name="WormBaseParasite"/>
        </authorList>
    </citation>
    <scope>IDENTIFICATION</scope>
</reference>
<keyword evidence="1" id="KW-0472">Membrane</keyword>
<dbReference type="CDD" id="cd16021">
    <property type="entry name" value="ALP_like"/>
    <property type="match status" value="1"/>
</dbReference>
<dbReference type="FunFam" id="3.40.720.10:FF:000017">
    <property type="entry name" value="Predicted protein"/>
    <property type="match status" value="1"/>
</dbReference>
<dbReference type="SUPFAM" id="SSF53649">
    <property type="entry name" value="Alkaline phosphatase-like"/>
    <property type="match status" value="1"/>
</dbReference>
<name>A0A5S6R123_TRIMR</name>
<reference evidence="2" key="2">
    <citation type="submission" date="2014-03" db="EMBL/GenBank/DDBJ databases">
        <title>The whipworm genome and dual-species transcriptomics of an intimate host-pathogen interaction.</title>
        <authorList>
            <person name="Foth B.J."/>
            <person name="Tsai I.J."/>
            <person name="Reid A.J."/>
            <person name="Bancroft A.J."/>
            <person name="Nichol S."/>
            <person name="Tracey A."/>
            <person name="Holroyd N."/>
            <person name="Cotton J.A."/>
            <person name="Stanley E.J."/>
            <person name="Zarowiecki M."/>
            <person name="Liu J.Z."/>
            <person name="Huckvale T."/>
            <person name="Cooper P.J."/>
            <person name="Grencis R.K."/>
            <person name="Berriman M."/>
        </authorList>
    </citation>
    <scope>NUCLEOTIDE SEQUENCE [LARGE SCALE GENOMIC DNA]</scope>
    <source>
        <strain evidence="2">Edinburgh</strain>
    </source>
</reference>
<dbReference type="Gene3D" id="3.40.720.10">
    <property type="entry name" value="Alkaline Phosphatase, subunit A"/>
    <property type="match status" value="1"/>
</dbReference>
<dbReference type="InterPro" id="IPR004245">
    <property type="entry name" value="DUF229"/>
</dbReference>
<evidence type="ECO:0000313" key="3">
    <source>
        <dbReference type="WBParaSite" id="TMUE_3000013009.1"/>
    </source>
</evidence>
<reference evidence="2" key="1">
    <citation type="submission" date="2013-11" db="EMBL/GenBank/DDBJ databases">
        <authorList>
            <person name="Aslett M."/>
        </authorList>
    </citation>
    <scope>NUCLEOTIDE SEQUENCE [LARGE SCALE GENOMIC DNA]</scope>
    <source>
        <strain evidence="2">Edinburgh</strain>
    </source>
</reference>
<protein>
    <submittedName>
        <fullName evidence="3">Sulfatase N-terminal domain-containing protein</fullName>
    </submittedName>
</protein>
<evidence type="ECO:0000313" key="2">
    <source>
        <dbReference type="Proteomes" id="UP000046395"/>
    </source>
</evidence>
<evidence type="ECO:0000256" key="1">
    <source>
        <dbReference type="SAM" id="Phobius"/>
    </source>
</evidence>
<keyword evidence="1" id="KW-0812">Transmembrane</keyword>
<dbReference type="WBParaSite" id="TMUE_3000013009.3">
    <property type="protein sequence ID" value="TMUE_3000013009.3"/>
    <property type="gene ID" value="WBGene00287070"/>
</dbReference>
<accession>A0A5S6R123</accession>
<dbReference type="AlphaFoldDB" id="A0A5S6R123"/>
<dbReference type="GO" id="GO:0005615">
    <property type="term" value="C:extracellular space"/>
    <property type="evidence" value="ECO:0007669"/>
    <property type="project" value="TreeGrafter"/>
</dbReference>
<proteinExistence type="predicted"/>
<dbReference type="PANTHER" id="PTHR10974:SF1">
    <property type="entry name" value="FI08016P-RELATED"/>
    <property type="match status" value="1"/>
</dbReference>
<dbReference type="Proteomes" id="UP000046395">
    <property type="component" value="Unassembled WGS sequence"/>
</dbReference>
<dbReference type="Pfam" id="PF02995">
    <property type="entry name" value="DUF229"/>
    <property type="match status" value="1"/>
</dbReference>
<feature type="transmembrane region" description="Helical" evidence="1">
    <location>
        <begin position="21"/>
        <end position="41"/>
    </location>
</feature>
<dbReference type="STRING" id="70415.A0A5S6R123"/>
<dbReference type="InterPro" id="IPR017850">
    <property type="entry name" value="Alkaline_phosphatase_core_sf"/>
</dbReference>